<dbReference type="Proteomes" id="UP000807825">
    <property type="component" value="Unassembled WGS sequence"/>
</dbReference>
<evidence type="ECO:0000313" key="2">
    <source>
        <dbReference type="EMBL" id="MBI5252093.1"/>
    </source>
</evidence>
<gene>
    <name evidence="2" type="ORF">HY912_21570</name>
</gene>
<name>A0A9D6V7E7_9BACT</name>
<keyword evidence="1" id="KW-0472">Membrane</keyword>
<proteinExistence type="predicted"/>
<sequence length="157" mass="17429">MRIVLIIMLLPLMVVSWAEAHSVEYRVENRGISARFFFLPNDPASYSGYEIFGPGDEVSYQKGRTDKNGVVSFLPDRPGKWTIKVVAESEHGGHAANVQIDVKEGLLMESFSKPLVASYAKFFVGAGILLGVFGIWALWNARKALQLRTHTNSLSND</sequence>
<accession>A0A9D6V7E7</accession>
<evidence type="ECO:0000256" key="1">
    <source>
        <dbReference type="SAM" id="Phobius"/>
    </source>
</evidence>
<organism evidence="2 3">
    <name type="scientific">Desulfomonile tiedjei</name>
    <dbReference type="NCBI Taxonomy" id="2358"/>
    <lineage>
        <taxon>Bacteria</taxon>
        <taxon>Pseudomonadati</taxon>
        <taxon>Thermodesulfobacteriota</taxon>
        <taxon>Desulfomonilia</taxon>
        <taxon>Desulfomonilales</taxon>
        <taxon>Desulfomonilaceae</taxon>
        <taxon>Desulfomonile</taxon>
    </lineage>
</organism>
<dbReference type="AlphaFoldDB" id="A0A9D6V7E7"/>
<reference evidence="2" key="1">
    <citation type="submission" date="2020-07" db="EMBL/GenBank/DDBJ databases">
        <title>Huge and variable diversity of episymbiotic CPR bacteria and DPANN archaea in groundwater ecosystems.</title>
        <authorList>
            <person name="He C.Y."/>
            <person name="Keren R."/>
            <person name="Whittaker M."/>
            <person name="Farag I.F."/>
            <person name="Doudna J."/>
            <person name="Cate J.H.D."/>
            <person name="Banfield J.F."/>
        </authorList>
    </citation>
    <scope>NUCLEOTIDE SEQUENCE</scope>
    <source>
        <strain evidence="2">NC_groundwater_1664_Pr3_B-0.1um_52_9</strain>
    </source>
</reference>
<keyword evidence="1" id="KW-0812">Transmembrane</keyword>
<keyword evidence="1" id="KW-1133">Transmembrane helix</keyword>
<comment type="caution">
    <text evidence="2">The sequence shown here is derived from an EMBL/GenBank/DDBJ whole genome shotgun (WGS) entry which is preliminary data.</text>
</comment>
<dbReference type="EMBL" id="JACRDE010000564">
    <property type="protein sequence ID" value="MBI5252093.1"/>
    <property type="molecule type" value="Genomic_DNA"/>
</dbReference>
<feature type="transmembrane region" description="Helical" evidence="1">
    <location>
        <begin position="116"/>
        <end position="139"/>
    </location>
</feature>
<protein>
    <submittedName>
        <fullName evidence="2">Uncharacterized protein</fullName>
    </submittedName>
</protein>
<evidence type="ECO:0000313" key="3">
    <source>
        <dbReference type="Proteomes" id="UP000807825"/>
    </source>
</evidence>